<dbReference type="RefSeq" id="WP_210057738.1">
    <property type="nucleotide sequence ID" value="NZ_BAAAMH010000033.1"/>
</dbReference>
<comment type="caution">
    <text evidence="4">The sequence shown here is derived from an EMBL/GenBank/DDBJ whole genome shotgun (WGS) entry which is preliminary data.</text>
</comment>
<reference evidence="4 5" key="1">
    <citation type="submission" date="2021-03" db="EMBL/GenBank/DDBJ databases">
        <title>Sequencing the genomes of 1000 actinobacteria strains.</title>
        <authorList>
            <person name="Klenk H.-P."/>
        </authorList>
    </citation>
    <scope>NUCLEOTIDE SEQUENCE [LARGE SCALE GENOMIC DNA]</scope>
    <source>
        <strain evidence="4 5">DSM 12936</strain>
    </source>
</reference>
<feature type="transmembrane region" description="Helical" evidence="2">
    <location>
        <begin position="64"/>
        <end position="87"/>
    </location>
</feature>
<feature type="domain" description="DUF2510" evidence="3">
    <location>
        <begin position="7"/>
        <end position="40"/>
    </location>
</feature>
<keyword evidence="2" id="KW-1133">Transmembrane helix</keyword>
<evidence type="ECO:0000256" key="1">
    <source>
        <dbReference type="SAM" id="MobiDB-lite"/>
    </source>
</evidence>
<dbReference type="Pfam" id="PF10708">
    <property type="entry name" value="DUF2510"/>
    <property type="match status" value="1"/>
</dbReference>
<proteinExistence type="predicted"/>
<dbReference type="Proteomes" id="UP000758168">
    <property type="component" value="Unassembled WGS sequence"/>
</dbReference>
<evidence type="ECO:0000313" key="4">
    <source>
        <dbReference type="EMBL" id="MBP2418330.1"/>
    </source>
</evidence>
<feature type="region of interest" description="Disordered" evidence="1">
    <location>
        <begin position="31"/>
        <end position="51"/>
    </location>
</feature>
<evidence type="ECO:0000259" key="3">
    <source>
        <dbReference type="Pfam" id="PF10708"/>
    </source>
</evidence>
<evidence type="ECO:0000256" key="2">
    <source>
        <dbReference type="SAM" id="Phobius"/>
    </source>
</evidence>
<sequence>MSAAPRPGWYPDPAGTPDLYRWWDGGDWTEAISESPRAPSPRLHSPARPQDDLVRRRASPFRTVVALLVCLALFLSATVGLGLAIWGDGPGVQRGARSPGVAAPADSTGGSAAVGRLDQATGLASVGPVSMTLPGAPYRTRPDPARLPGVLDACFLAWAPVHTRSTGSAPWTAAVLLGRLHPDVGAGRDLEERARAATAELGRRLFSTTTTRVADVRVAEHAVDGRTGVRVTAQVHYRVAGLPSRYDDLTAVLVGLDDGSVVLAATAVPDDADPQLAGLAAAALASLAVS</sequence>
<organism evidence="4 5">
    <name type="scientific">Microlunatus capsulatus</name>
    <dbReference type="NCBI Taxonomy" id="99117"/>
    <lineage>
        <taxon>Bacteria</taxon>
        <taxon>Bacillati</taxon>
        <taxon>Actinomycetota</taxon>
        <taxon>Actinomycetes</taxon>
        <taxon>Propionibacteriales</taxon>
        <taxon>Propionibacteriaceae</taxon>
        <taxon>Microlunatus</taxon>
    </lineage>
</organism>
<dbReference type="EMBL" id="JAGIOB010000001">
    <property type="protein sequence ID" value="MBP2418330.1"/>
    <property type="molecule type" value="Genomic_DNA"/>
</dbReference>
<keyword evidence="2" id="KW-0472">Membrane</keyword>
<keyword evidence="5" id="KW-1185">Reference proteome</keyword>
<protein>
    <recommendedName>
        <fullName evidence="3">DUF2510 domain-containing protein</fullName>
    </recommendedName>
</protein>
<gene>
    <name evidence="4" type="ORF">JOF54_003252</name>
</gene>
<name>A0ABS4ZBA2_9ACTN</name>
<evidence type="ECO:0000313" key="5">
    <source>
        <dbReference type="Proteomes" id="UP000758168"/>
    </source>
</evidence>
<dbReference type="InterPro" id="IPR018929">
    <property type="entry name" value="DUF2510"/>
</dbReference>
<keyword evidence="2" id="KW-0812">Transmembrane</keyword>
<accession>A0ABS4ZBA2</accession>